<dbReference type="Pfam" id="PF00035">
    <property type="entry name" value="dsrm"/>
    <property type="match status" value="1"/>
</dbReference>
<evidence type="ECO:0000259" key="2">
    <source>
        <dbReference type="PROSITE" id="PS50137"/>
    </source>
</evidence>
<dbReference type="SUPFAM" id="SSF54768">
    <property type="entry name" value="dsRNA-binding domain-like"/>
    <property type="match status" value="1"/>
</dbReference>
<feature type="domain" description="DRBM" evidence="2">
    <location>
        <begin position="10"/>
        <end position="74"/>
    </location>
</feature>
<gene>
    <name evidence="3" type="ORF">TTRE_0000767601</name>
</gene>
<protein>
    <recommendedName>
        <fullName evidence="2">DRBM domain-containing protein</fullName>
    </recommendedName>
</protein>
<dbReference type="EMBL" id="HG806564">
    <property type="protein sequence ID" value="CDW59344.1"/>
    <property type="molecule type" value="Genomic_DNA"/>
</dbReference>
<dbReference type="InterPro" id="IPR014720">
    <property type="entry name" value="dsRBD_dom"/>
</dbReference>
<keyword evidence="4" id="KW-1185">Reference proteome</keyword>
<reference evidence="3" key="2">
    <citation type="submission" date="2014-03" db="EMBL/GenBank/DDBJ databases">
        <title>The whipworm genome and dual-species transcriptomics of an intimate host-pathogen interaction.</title>
        <authorList>
            <person name="Foth B.J."/>
            <person name="Tsai I.J."/>
            <person name="Reid A.J."/>
            <person name="Bancroft A.J."/>
            <person name="Nichol S."/>
            <person name="Tracey A."/>
            <person name="Holroyd N."/>
            <person name="Cotton J.A."/>
            <person name="Stanley E.J."/>
            <person name="Zarowiecki M."/>
            <person name="Liu J.Z."/>
            <person name="Huckvale T."/>
            <person name="Cooper P.J."/>
            <person name="Grencis R.K."/>
            <person name="Berriman M."/>
        </authorList>
    </citation>
    <scope>NUCLEOTIDE SEQUENCE [LARGE SCALE GENOMIC DNA]</scope>
</reference>
<dbReference type="GO" id="GO:0003723">
    <property type="term" value="F:RNA binding"/>
    <property type="evidence" value="ECO:0007669"/>
    <property type="project" value="UniProtKB-UniRule"/>
</dbReference>
<sequence length="94" mass="10429">MASPPERLKTPPDHVKIFARRNGFACLYNVQFDQQRLRFSASLKVGDRILPGIANSKRTAKQEAALSFLRFLCSGGVQANWGLAEDAAECEAYL</sequence>
<evidence type="ECO:0000313" key="4">
    <source>
        <dbReference type="Proteomes" id="UP000030665"/>
    </source>
</evidence>
<keyword evidence="1" id="KW-0694">RNA-binding</keyword>
<reference evidence="3" key="1">
    <citation type="submission" date="2014-01" db="EMBL/GenBank/DDBJ databases">
        <authorList>
            <person name="Aslett M."/>
        </authorList>
    </citation>
    <scope>NUCLEOTIDE SEQUENCE</scope>
</reference>
<dbReference type="PROSITE" id="PS50137">
    <property type="entry name" value="DS_RBD"/>
    <property type="match status" value="1"/>
</dbReference>
<evidence type="ECO:0000256" key="1">
    <source>
        <dbReference type="PROSITE-ProRule" id="PRU00266"/>
    </source>
</evidence>
<accession>A0A077ZHQ4</accession>
<proteinExistence type="predicted"/>
<name>A0A077ZHQ4_TRITR</name>
<dbReference type="SMART" id="SM00358">
    <property type="entry name" value="DSRM"/>
    <property type="match status" value="1"/>
</dbReference>
<dbReference type="Proteomes" id="UP000030665">
    <property type="component" value="Unassembled WGS sequence"/>
</dbReference>
<dbReference type="AlphaFoldDB" id="A0A077ZHQ4"/>
<evidence type="ECO:0000313" key="3">
    <source>
        <dbReference type="EMBL" id="CDW59344.1"/>
    </source>
</evidence>
<dbReference type="OrthoDB" id="5934127at2759"/>
<dbReference type="Gene3D" id="3.30.160.20">
    <property type="match status" value="1"/>
</dbReference>
<organism evidence="3 4">
    <name type="scientific">Trichuris trichiura</name>
    <name type="common">Whipworm</name>
    <name type="synonym">Trichocephalus trichiurus</name>
    <dbReference type="NCBI Taxonomy" id="36087"/>
    <lineage>
        <taxon>Eukaryota</taxon>
        <taxon>Metazoa</taxon>
        <taxon>Ecdysozoa</taxon>
        <taxon>Nematoda</taxon>
        <taxon>Enoplea</taxon>
        <taxon>Dorylaimia</taxon>
        <taxon>Trichinellida</taxon>
        <taxon>Trichuridae</taxon>
        <taxon>Trichuris</taxon>
    </lineage>
</organism>